<feature type="transmembrane region" description="Helical" evidence="6">
    <location>
        <begin position="142"/>
        <end position="166"/>
    </location>
</feature>
<keyword evidence="8" id="KW-1185">Reference proteome</keyword>
<dbReference type="GO" id="GO:0009234">
    <property type="term" value="P:menaquinone biosynthetic process"/>
    <property type="evidence" value="ECO:0007669"/>
    <property type="project" value="TreeGrafter"/>
</dbReference>
<dbReference type="AlphaFoldDB" id="C5KVU4"/>
<feature type="transmembrane region" description="Helical" evidence="6">
    <location>
        <begin position="118"/>
        <end position="136"/>
    </location>
</feature>
<evidence type="ECO:0000256" key="4">
    <source>
        <dbReference type="ARBA" id="ARBA00022989"/>
    </source>
</evidence>
<feature type="transmembrane region" description="Helical" evidence="6">
    <location>
        <begin position="44"/>
        <end position="68"/>
    </location>
</feature>
<organism evidence="8">
    <name type="scientific">Perkinsus marinus (strain ATCC 50983 / TXsc)</name>
    <dbReference type="NCBI Taxonomy" id="423536"/>
    <lineage>
        <taxon>Eukaryota</taxon>
        <taxon>Sar</taxon>
        <taxon>Alveolata</taxon>
        <taxon>Perkinsozoa</taxon>
        <taxon>Perkinsea</taxon>
        <taxon>Perkinsida</taxon>
        <taxon>Perkinsidae</taxon>
        <taxon>Perkinsus</taxon>
    </lineage>
</organism>
<dbReference type="GO" id="GO:0042371">
    <property type="term" value="P:vitamin K biosynthetic process"/>
    <property type="evidence" value="ECO:0007669"/>
    <property type="project" value="TreeGrafter"/>
</dbReference>
<keyword evidence="2 7" id="KW-0808">Transferase</keyword>
<feature type="transmembrane region" description="Helical" evidence="6">
    <location>
        <begin position="224"/>
        <end position="247"/>
    </location>
</feature>
<evidence type="ECO:0000313" key="7">
    <source>
        <dbReference type="EMBL" id="EER11399.1"/>
    </source>
</evidence>
<evidence type="ECO:0000256" key="6">
    <source>
        <dbReference type="SAM" id="Phobius"/>
    </source>
</evidence>
<dbReference type="InterPro" id="IPR026046">
    <property type="entry name" value="UBIAD1"/>
</dbReference>
<dbReference type="InterPro" id="IPR000537">
    <property type="entry name" value="UbiA_prenyltransferase"/>
</dbReference>
<feature type="transmembrane region" description="Helical" evidence="6">
    <location>
        <begin position="173"/>
        <end position="194"/>
    </location>
</feature>
<name>C5KVU4_PERM5</name>
<feature type="transmembrane region" description="Helical" evidence="6">
    <location>
        <begin position="12"/>
        <end position="32"/>
    </location>
</feature>
<dbReference type="GeneID" id="9046734"/>
<dbReference type="InParanoid" id="C5KVU4"/>
<keyword evidence="4 6" id="KW-1133">Transmembrane helix</keyword>
<evidence type="ECO:0000256" key="2">
    <source>
        <dbReference type="ARBA" id="ARBA00022679"/>
    </source>
</evidence>
<dbReference type="GO" id="GO:0004659">
    <property type="term" value="F:prenyltransferase activity"/>
    <property type="evidence" value="ECO:0007669"/>
    <property type="project" value="InterPro"/>
</dbReference>
<comment type="subcellular location">
    <subcellularLocation>
        <location evidence="1">Membrane</location>
        <topology evidence="1">Multi-pass membrane protein</topology>
    </subcellularLocation>
</comment>
<evidence type="ECO:0000313" key="8">
    <source>
        <dbReference type="Proteomes" id="UP000007800"/>
    </source>
</evidence>
<dbReference type="RefSeq" id="XP_002779604.1">
    <property type="nucleotide sequence ID" value="XM_002779558.1"/>
</dbReference>
<keyword evidence="5 6" id="KW-0472">Membrane</keyword>
<accession>C5KVU4</accession>
<reference evidence="7 8" key="1">
    <citation type="submission" date="2008-07" db="EMBL/GenBank/DDBJ databases">
        <authorList>
            <person name="El-Sayed N."/>
            <person name="Caler E."/>
            <person name="Inman J."/>
            <person name="Amedeo P."/>
            <person name="Hass B."/>
            <person name="Wortman J."/>
        </authorList>
    </citation>
    <scope>NUCLEOTIDE SEQUENCE [LARGE SCALE GENOMIC DNA]</scope>
    <source>
        <strain evidence="8">ATCC 50983 / TXsc</strain>
    </source>
</reference>
<evidence type="ECO:0000256" key="1">
    <source>
        <dbReference type="ARBA" id="ARBA00004141"/>
    </source>
</evidence>
<dbReference type="OMA" id="FADCARD"/>
<proteinExistence type="predicted"/>
<dbReference type="Proteomes" id="UP000007800">
    <property type="component" value="Unassembled WGS sequence"/>
</dbReference>
<dbReference type="CDD" id="cd13962">
    <property type="entry name" value="PT_UbiA_UBIAD1"/>
    <property type="match status" value="1"/>
</dbReference>
<gene>
    <name evidence="7" type="ORF">Pmar_PMAR000153</name>
</gene>
<dbReference type="Pfam" id="PF01040">
    <property type="entry name" value="UbiA"/>
    <property type="match status" value="1"/>
</dbReference>
<protein>
    <submittedName>
        <fullName evidence="7">UbiA prenyltransferase domain-containing protein, putative</fullName>
    </submittedName>
</protein>
<evidence type="ECO:0000256" key="3">
    <source>
        <dbReference type="ARBA" id="ARBA00022692"/>
    </source>
</evidence>
<dbReference type="PANTHER" id="PTHR13929:SF0">
    <property type="entry name" value="UBIA PRENYLTRANSFERASE DOMAIN-CONTAINING PROTEIN 1"/>
    <property type="match status" value="1"/>
</dbReference>
<evidence type="ECO:0000256" key="5">
    <source>
        <dbReference type="ARBA" id="ARBA00023136"/>
    </source>
</evidence>
<dbReference type="GO" id="GO:0000139">
    <property type="term" value="C:Golgi membrane"/>
    <property type="evidence" value="ECO:0007669"/>
    <property type="project" value="TreeGrafter"/>
</dbReference>
<dbReference type="OrthoDB" id="203513at2759"/>
<dbReference type="EMBL" id="GG676709">
    <property type="protein sequence ID" value="EER11399.1"/>
    <property type="molecule type" value="Genomic_DNA"/>
</dbReference>
<dbReference type="PANTHER" id="PTHR13929">
    <property type="entry name" value="1,4-DIHYDROXY-2-NAPHTHOATE OCTAPRENYLTRANSFERASE"/>
    <property type="match status" value="1"/>
</dbReference>
<sequence length="272" mass="29441">MLPIQVVSLRVPPFAALIAPVTISIITMELFGAPVISAERATTAVLALLLLQAAANQINSVADFFNGVDDIHTASDRSLVDGILTPKAMVWSAVALTGLSGALLLVNIPEIESSYRGYVTLSWIAQASFAILYTSGPFPLKYYAMGDLVILLAFGPSVSALMALWASDPTRSLPVLPGVFAFTLPSILVTIGVLNANNIRDLDSDAAVGIYTVANILGHRWCRIYFGVLQLLPHIISLWLAVCLPLLRYPIFSRCYSEIPIYYITYLPEPSE</sequence>
<feature type="transmembrane region" description="Helical" evidence="6">
    <location>
        <begin position="88"/>
        <end position="106"/>
    </location>
</feature>
<dbReference type="GO" id="GO:0005783">
    <property type="term" value="C:endoplasmic reticulum"/>
    <property type="evidence" value="ECO:0007669"/>
    <property type="project" value="TreeGrafter"/>
</dbReference>
<keyword evidence="3 6" id="KW-0812">Transmembrane</keyword>